<evidence type="ECO:0000256" key="1">
    <source>
        <dbReference type="SAM" id="MobiDB-lite"/>
    </source>
</evidence>
<feature type="region of interest" description="Disordered" evidence="1">
    <location>
        <begin position="1"/>
        <end position="34"/>
    </location>
</feature>
<keyword evidence="3" id="KW-1185">Reference proteome</keyword>
<dbReference type="Proteomes" id="UP000226431">
    <property type="component" value="Unassembled WGS sequence"/>
</dbReference>
<proteinExistence type="predicted"/>
<organism evidence="2 3">
    <name type="scientific">Ophiocordyceps camponoti-rufipedis</name>
    <dbReference type="NCBI Taxonomy" id="2004952"/>
    <lineage>
        <taxon>Eukaryota</taxon>
        <taxon>Fungi</taxon>
        <taxon>Dikarya</taxon>
        <taxon>Ascomycota</taxon>
        <taxon>Pezizomycotina</taxon>
        <taxon>Sordariomycetes</taxon>
        <taxon>Hypocreomycetidae</taxon>
        <taxon>Hypocreales</taxon>
        <taxon>Ophiocordycipitaceae</taxon>
        <taxon>Ophiocordyceps</taxon>
    </lineage>
</organism>
<accession>A0A2C5Z728</accession>
<protein>
    <submittedName>
        <fullName evidence="2">Uncharacterized protein</fullName>
    </submittedName>
</protein>
<dbReference type="STRING" id="2004952.A0A2C5Z728"/>
<name>A0A2C5Z728_9HYPO</name>
<reference evidence="2 3" key="1">
    <citation type="submission" date="2017-06" db="EMBL/GenBank/DDBJ databases">
        <title>Ant-infecting Ophiocordyceps genomes reveal a high diversity of potential behavioral manipulation genes and a possible major role for enterotoxins.</title>
        <authorList>
            <person name="De Bekker C."/>
            <person name="Evans H.C."/>
            <person name="Brachmann A."/>
            <person name="Hughes D.P."/>
        </authorList>
    </citation>
    <scope>NUCLEOTIDE SEQUENCE [LARGE SCALE GENOMIC DNA]</scope>
    <source>
        <strain evidence="2 3">Map16</strain>
    </source>
</reference>
<dbReference type="AlphaFoldDB" id="A0A2C5Z728"/>
<evidence type="ECO:0000313" key="2">
    <source>
        <dbReference type="EMBL" id="PHH77655.1"/>
    </source>
</evidence>
<dbReference type="OrthoDB" id="3693942at2759"/>
<dbReference type="EMBL" id="NJES01000110">
    <property type="protein sequence ID" value="PHH77655.1"/>
    <property type="molecule type" value="Genomic_DNA"/>
</dbReference>
<sequence>MAETTDNPAPYDWGDVGSLPIDKPPATVPHRAVDIPSDADMGFNDPQNIIYVNMEAPGLGDKFKTRIGELEQMLQLTHQLATIHAGQQVKARKKEGVLPQDSDTSDDASWKRSQYRARVLDTYFNGGVYPWMYSPWRQGVERAIDVEKSKFHLELLTTMLTGIVIPRPLQKAIEDIFKSIADAITSTTVEKDKRTFWTMLQIYTYDSIRDDLRASLRNVTYEVSQEMHTVAKGKSSQTRIKVRFAFNQIDFAFNERTWNSIRRDVEQFILETGITNITDPPTVDV</sequence>
<comment type="caution">
    <text evidence="2">The sequence shown here is derived from an EMBL/GenBank/DDBJ whole genome shotgun (WGS) entry which is preliminary data.</text>
</comment>
<evidence type="ECO:0000313" key="3">
    <source>
        <dbReference type="Proteomes" id="UP000226431"/>
    </source>
</evidence>
<gene>
    <name evidence="2" type="ORF">CDD80_385</name>
</gene>